<dbReference type="GO" id="GO:0047372">
    <property type="term" value="F:monoacylglycerol lipase activity"/>
    <property type="evidence" value="ECO:0007669"/>
    <property type="project" value="TreeGrafter"/>
</dbReference>
<keyword evidence="10" id="KW-1185">Reference proteome</keyword>
<feature type="short sequence motif" description="DGA/G" evidence="6">
    <location>
        <begin position="605"/>
        <end position="607"/>
    </location>
</feature>
<dbReference type="SUPFAM" id="SSF52151">
    <property type="entry name" value="FabD/lysophospholipase-like"/>
    <property type="match status" value="2"/>
</dbReference>
<dbReference type="PANTHER" id="PTHR32176">
    <property type="entry name" value="XYLOSE ISOMERASE"/>
    <property type="match status" value="1"/>
</dbReference>
<dbReference type="AlphaFoldDB" id="A0A4D6LQV7"/>
<comment type="function">
    <text evidence="7">Lipolytic acyl hydrolase (LAH).</text>
</comment>
<feature type="active site" description="Proton acceptor" evidence="6">
    <location>
        <position position="217"/>
    </location>
</feature>
<dbReference type="FunFam" id="3.40.1090.10:FF:000005">
    <property type="entry name" value="Patatin"/>
    <property type="match status" value="2"/>
</dbReference>
<evidence type="ECO:0000256" key="3">
    <source>
        <dbReference type="ARBA" id="ARBA00022821"/>
    </source>
</evidence>
<dbReference type="Pfam" id="PF01734">
    <property type="entry name" value="Patatin"/>
    <property type="match status" value="2"/>
</dbReference>
<keyword evidence="3" id="KW-0611">Plant defense</keyword>
<evidence type="ECO:0000256" key="7">
    <source>
        <dbReference type="RuleBase" id="RU361262"/>
    </source>
</evidence>
<feature type="short sequence motif" description="GXGXXG" evidence="6">
    <location>
        <begin position="413"/>
        <end position="418"/>
    </location>
</feature>
<feature type="domain" description="PNPLA" evidence="8">
    <location>
        <begin position="409"/>
        <end position="618"/>
    </location>
</feature>
<feature type="short sequence motif" description="GXGXXG" evidence="6">
    <location>
        <begin position="24"/>
        <end position="29"/>
    </location>
</feature>
<reference evidence="9 10" key="1">
    <citation type="submission" date="2019-04" db="EMBL/GenBank/DDBJ databases">
        <title>An improved genome assembly and genetic linkage map for asparagus bean, Vigna unguiculata ssp. sesquipedialis.</title>
        <authorList>
            <person name="Xia Q."/>
            <person name="Zhang R."/>
            <person name="Dong Y."/>
        </authorList>
    </citation>
    <scope>NUCLEOTIDE SEQUENCE [LARGE SCALE GENOMIC DNA]</scope>
    <source>
        <tissue evidence="9">Leaf</tissue>
    </source>
</reference>
<comment type="domain">
    <text evidence="7">The nitrogen atoms of the two glycine residues in the GGXR motif define the oxyanion hole, and stabilize the oxyanion that forms during the nucleophilic attack by the catalytic serine during substrate cleavage.</text>
</comment>
<protein>
    <recommendedName>
        <fullName evidence="7">Patatin</fullName>
        <ecNumber evidence="7">3.1.1.-</ecNumber>
    </recommendedName>
</protein>
<accession>A0A4D6LQV7</accession>
<feature type="short sequence motif" description="GXSXG" evidence="6">
    <location>
        <begin position="63"/>
        <end position="67"/>
    </location>
</feature>
<comment type="similarity">
    <text evidence="1 7">Belongs to the patatin family.</text>
</comment>
<dbReference type="GO" id="GO:0004620">
    <property type="term" value="F:phospholipase activity"/>
    <property type="evidence" value="ECO:0007669"/>
    <property type="project" value="TreeGrafter"/>
</dbReference>
<evidence type="ECO:0000256" key="6">
    <source>
        <dbReference type="PROSITE-ProRule" id="PRU01161"/>
    </source>
</evidence>
<dbReference type="InterPro" id="IPR016035">
    <property type="entry name" value="Acyl_Trfase/lysoPLipase"/>
</dbReference>
<keyword evidence="2 6" id="KW-0378">Hydrolase</keyword>
<evidence type="ECO:0000259" key="8">
    <source>
        <dbReference type="PROSITE" id="PS51635"/>
    </source>
</evidence>
<evidence type="ECO:0000256" key="1">
    <source>
        <dbReference type="ARBA" id="ARBA00010240"/>
    </source>
</evidence>
<keyword evidence="9" id="KW-0808">Transferase</keyword>
<feature type="active site" description="Nucleophile" evidence="6">
    <location>
        <position position="65"/>
    </location>
</feature>
<proteinExistence type="inferred from homology"/>
<feature type="active site" description="Nucleophile" evidence="6">
    <location>
        <position position="453"/>
    </location>
</feature>
<keyword evidence="4 6" id="KW-0442">Lipid degradation</keyword>
<sequence>MENPSSSETQPPKYDLITVLSIDGGGIRGIIPGVILDYLESQLQEIDGDKDARLADYFDIISGTSTGGLVTAMLAAPDPKANNRPLFSAKDIVPFYLKNSPKIFPQTGGIFASLVNVGKALMGPKYDGKYLHELIRKILGDTMLHQTLTNVVIPAFDVKKLQPTIFSSFQLETEAALDVALSDICIATSAAPTYLPAHYFTKEDGQGKVIKEFNLIDGGLAANNPTLVAIREVTKKIIRKPDATPINPLDYDRFLVLSLGTGSNMSEQKYNAKAVSKWGILTWLVNSGSTPIIDCFSEASIDMVDYHNVVVFSALQSEDNYLRIQDNTLKGDLASVDVATKENLDNLVRVGEELLKKTVTRVNLDTGHYDPLPDQGTNAEALKSFQTAMENVSSPEIPVSKDENFITVLSIDGGGIRGIIPGVLLAYLESQLQELDGEDARLADYFDVIAGTSTGGLVAAMLTAPNPNANKRPLFSAKEIVPFYLQKSPQIFPHTRGVFGWLKNIAKTLTGPKYDGKYLHELIRKKLGDTKLHQTLTNVVIPTFDIKTLQPTIFSSFKLATEAALDVELSDICIATSAAPTFLPAHYFTKQDERGNVVREFNLVDGGVAANNPTLVAIRELTKQIIRKPNEIGISPLNYDRFLVLSLGTGSNKKEHKYDAKMVSKWGILSWVFKSGFTPIIHCFSEASNDMVDYHNCVVFRALQSEDNYLRIQDDTLKGDLASLDVATEENLNNLVIVGEKLLKKKVTRVNLDTGLYEPVPDKGTNEEALKRFAKSLSDARKKKKFDSQDRN</sequence>
<dbReference type="GO" id="GO:0016740">
    <property type="term" value="F:transferase activity"/>
    <property type="evidence" value="ECO:0007669"/>
    <property type="project" value="UniProtKB-KW"/>
</dbReference>
<dbReference type="GO" id="GO:0006952">
    <property type="term" value="P:defense response"/>
    <property type="evidence" value="ECO:0007669"/>
    <property type="project" value="UniProtKB-KW"/>
</dbReference>
<feature type="short sequence motif" description="GXSXG" evidence="6">
    <location>
        <begin position="451"/>
        <end position="455"/>
    </location>
</feature>
<name>A0A4D6LQV7_VIGUN</name>
<feature type="domain" description="PNPLA" evidence="8">
    <location>
        <begin position="20"/>
        <end position="230"/>
    </location>
</feature>
<dbReference type="GO" id="GO:0016042">
    <property type="term" value="P:lipid catabolic process"/>
    <property type="evidence" value="ECO:0007669"/>
    <property type="project" value="UniProtKB-UniRule"/>
</dbReference>
<dbReference type="Proteomes" id="UP000501690">
    <property type="component" value="Linkage Group LG4"/>
</dbReference>
<gene>
    <name evidence="9" type="ORF">DEO72_LG4g2284</name>
</gene>
<keyword evidence="5 6" id="KW-0443">Lipid metabolism</keyword>
<evidence type="ECO:0000313" key="9">
    <source>
        <dbReference type="EMBL" id="QCD91319.1"/>
    </source>
</evidence>
<dbReference type="PANTHER" id="PTHR32176:SF92">
    <property type="entry name" value="XYLOSE ISOMERASE"/>
    <property type="match status" value="1"/>
</dbReference>
<dbReference type="CDD" id="cd07214">
    <property type="entry name" value="Pat17_isozyme_like"/>
    <property type="match status" value="2"/>
</dbReference>
<dbReference type="EMBL" id="CP039348">
    <property type="protein sequence ID" value="QCD91319.1"/>
    <property type="molecule type" value="Genomic_DNA"/>
</dbReference>
<dbReference type="InterPro" id="IPR002641">
    <property type="entry name" value="PNPLA_dom"/>
</dbReference>
<evidence type="ECO:0000256" key="2">
    <source>
        <dbReference type="ARBA" id="ARBA00022801"/>
    </source>
</evidence>
<dbReference type="PROSITE" id="PS51635">
    <property type="entry name" value="PNPLA"/>
    <property type="match status" value="2"/>
</dbReference>
<feature type="short sequence motif" description="DGA/G" evidence="6">
    <location>
        <begin position="217"/>
        <end position="219"/>
    </location>
</feature>
<feature type="active site" description="Proton acceptor" evidence="6">
    <location>
        <position position="605"/>
    </location>
</feature>
<evidence type="ECO:0000256" key="5">
    <source>
        <dbReference type="ARBA" id="ARBA00023098"/>
    </source>
</evidence>
<dbReference type="EC" id="3.1.1.-" evidence="7"/>
<organism evidence="9 10">
    <name type="scientific">Vigna unguiculata</name>
    <name type="common">Cowpea</name>
    <dbReference type="NCBI Taxonomy" id="3917"/>
    <lineage>
        <taxon>Eukaryota</taxon>
        <taxon>Viridiplantae</taxon>
        <taxon>Streptophyta</taxon>
        <taxon>Embryophyta</taxon>
        <taxon>Tracheophyta</taxon>
        <taxon>Spermatophyta</taxon>
        <taxon>Magnoliopsida</taxon>
        <taxon>eudicotyledons</taxon>
        <taxon>Gunneridae</taxon>
        <taxon>Pentapetalae</taxon>
        <taxon>rosids</taxon>
        <taxon>fabids</taxon>
        <taxon>Fabales</taxon>
        <taxon>Fabaceae</taxon>
        <taxon>Papilionoideae</taxon>
        <taxon>50 kb inversion clade</taxon>
        <taxon>NPAAA clade</taxon>
        <taxon>indigoferoid/millettioid clade</taxon>
        <taxon>Phaseoleae</taxon>
        <taxon>Vigna</taxon>
    </lineage>
</organism>
<evidence type="ECO:0000256" key="4">
    <source>
        <dbReference type="ARBA" id="ARBA00022963"/>
    </source>
</evidence>
<evidence type="ECO:0000313" key="10">
    <source>
        <dbReference type="Proteomes" id="UP000501690"/>
    </source>
</evidence>
<dbReference type="Gene3D" id="3.40.1090.10">
    <property type="entry name" value="Cytosolic phospholipase A2 catalytic domain"/>
    <property type="match status" value="2"/>
</dbReference>